<proteinExistence type="predicted"/>
<dbReference type="RefSeq" id="WP_003465303.1">
    <property type="nucleotide sequence ID" value="NZ_ABDW01000029.1"/>
</dbReference>
<evidence type="ECO:0000313" key="2">
    <source>
        <dbReference type="Proteomes" id="UP000005337"/>
    </source>
</evidence>
<accession>B1BW44</accession>
<reference evidence="1 2" key="1">
    <citation type="submission" date="2007-07" db="EMBL/GenBank/DDBJ databases">
        <title>Annotation of Clostridium perfringens E str. JGS1987.</title>
        <authorList>
            <person name="Paulsen I."/>
            <person name="Sebastian Y."/>
        </authorList>
    </citation>
    <scope>NUCLEOTIDE SEQUENCE [LARGE SCALE GENOMIC DNA]</scope>
    <source>
        <strain evidence="2">E str. JGS1987</strain>
    </source>
</reference>
<protein>
    <submittedName>
        <fullName evidence="1">Uncharacterized protein</fullName>
    </submittedName>
</protein>
<gene>
    <name evidence="1" type="ORF">AC3_2287</name>
</gene>
<evidence type="ECO:0000313" key="1">
    <source>
        <dbReference type="EMBL" id="EDT14106.1"/>
    </source>
</evidence>
<comment type="caution">
    <text evidence="1">The sequence shown here is derived from an EMBL/GenBank/DDBJ whole genome shotgun (WGS) entry which is preliminary data.</text>
</comment>
<dbReference type="EMBL" id="ABDW01000029">
    <property type="protein sequence ID" value="EDT14106.1"/>
    <property type="molecule type" value="Genomic_DNA"/>
</dbReference>
<organism evidence="1 2">
    <name type="scientific">Clostridium perfringens E str. JGS1987</name>
    <dbReference type="NCBI Taxonomy" id="451755"/>
    <lineage>
        <taxon>Bacteria</taxon>
        <taxon>Bacillati</taxon>
        <taxon>Bacillota</taxon>
        <taxon>Clostridia</taxon>
        <taxon>Eubacteriales</taxon>
        <taxon>Clostridiaceae</taxon>
        <taxon>Clostridium</taxon>
    </lineage>
</organism>
<sequence>MSEVNEVKVTSTILETTNLNSNVEIEKDGVKQTVMTISCTLSQNAAANIQTYVVNQPLFLENSQAVVTEVTKFRNKATEVAKPLNCFVL</sequence>
<name>B1BW44_CLOPF</name>
<dbReference type="AlphaFoldDB" id="B1BW44"/>
<dbReference type="Proteomes" id="UP000005337">
    <property type="component" value="Unassembled WGS sequence"/>
</dbReference>